<evidence type="ECO:0000313" key="6">
    <source>
        <dbReference type="Proteomes" id="UP001144396"/>
    </source>
</evidence>
<evidence type="ECO:0000313" key="5">
    <source>
        <dbReference type="EMBL" id="GLI28713.1"/>
    </source>
</evidence>
<dbReference type="Pfam" id="PF00436">
    <property type="entry name" value="SSB"/>
    <property type="match status" value="1"/>
</dbReference>
<dbReference type="InterPro" id="IPR011344">
    <property type="entry name" value="ssDNA-bd"/>
</dbReference>
<feature type="region of interest" description="Disordered" evidence="4">
    <location>
        <begin position="114"/>
        <end position="171"/>
    </location>
</feature>
<dbReference type="SUPFAM" id="SSF50249">
    <property type="entry name" value="Nucleic acid-binding proteins"/>
    <property type="match status" value="1"/>
</dbReference>
<protein>
    <recommendedName>
        <fullName evidence="2 3">Single-stranded DNA-binding protein</fullName>
    </recommendedName>
</protein>
<dbReference type="Gene3D" id="2.40.50.140">
    <property type="entry name" value="Nucleic acid-binding proteins"/>
    <property type="match status" value="1"/>
</dbReference>
<dbReference type="PANTHER" id="PTHR10302">
    <property type="entry name" value="SINGLE-STRANDED DNA-BINDING PROTEIN"/>
    <property type="match status" value="1"/>
</dbReference>
<feature type="compositionally biased region" description="Low complexity" evidence="4">
    <location>
        <begin position="126"/>
        <end position="140"/>
    </location>
</feature>
<dbReference type="PROSITE" id="PS50935">
    <property type="entry name" value="SSB"/>
    <property type="match status" value="1"/>
</dbReference>
<accession>A0A9W6FSZ0</accession>
<proteinExistence type="predicted"/>
<organism evidence="5 6">
    <name type="scientific">Agromyces rhizosphaerae</name>
    <dbReference type="NCBI Taxonomy" id="88374"/>
    <lineage>
        <taxon>Bacteria</taxon>
        <taxon>Bacillati</taxon>
        <taxon>Actinomycetota</taxon>
        <taxon>Actinomycetes</taxon>
        <taxon>Micrococcales</taxon>
        <taxon>Microbacteriaceae</taxon>
        <taxon>Agromyces</taxon>
    </lineage>
</organism>
<dbReference type="Proteomes" id="UP001144396">
    <property type="component" value="Unassembled WGS sequence"/>
</dbReference>
<reference evidence="5" key="1">
    <citation type="submission" date="2022-12" db="EMBL/GenBank/DDBJ databases">
        <title>Reference genome sequencing for broad-spectrum identification of bacterial and archaeal isolates by mass spectrometry.</title>
        <authorList>
            <person name="Sekiguchi Y."/>
            <person name="Tourlousse D.M."/>
        </authorList>
    </citation>
    <scope>NUCLEOTIDE SEQUENCE</scope>
    <source>
        <strain evidence="5">14</strain>
    </source>
</reference>
<dbReference type="InterPro" id="IPR012340">
    <property type="entry name" value="NA-bd_OB-fold"/>
</dbReference>
<comment type="caution">
    <text evidence="5">The sequence shown here is derived from an EMBL/GenBank/DDBJ whole genome shotgun (WGS) entry which is preliminary data.</text>
</comment>
<evidence type="ECO:0000256" key="1">
    <source>
        <dbReference type="ARBA" id="ARBA00023125"/>
    </source>
</evidence>
<dbReference type="EMBL" id="BSDP01000001">
    <property type="protein sequence ID" value="GLI28713.1"/>
    <property type="molecule type" value="Genomic_DNA"/>
</dbReference>
<dbReference type="CDD" id="cd04496">
    <property type="entry name" value="SSB_OBF"/>
    <property type="match status" value="1"/>
</dbReference>
<dbReference type="GO" id="GO:0006260">
    <property type="term" value="P:DNA replication"/>
    <property type="evidence" value="ECO:0007669"/>
    <property type="project" value="InterPro"/>
</dbReference>
<dbReference type="NCBIfam" id="TIGR00621">
    <property type="entry name" value="ssb"/>
    <property type="match status" value="1"/>
</dbReference>
<keyword evidence="1 2" id="KW-0238">DNA-binding</keyword>
<evidence type="ECO:0000256" key="4">
    <source>
        <dbReference type="SAM" id="MobiDB-lite"/>
    </source>
</evidence>
<dbReference type="GO" id="GO:0003697">
    <property type="term" value="F:single-stranded DNA binding"/>
    <property type="evidence" value="ECO:0007669"/>
    <property type="project" value="InterPro"/>
</dbReference>
<gene>
    <name evidence="5" type="ORF">ARHIZOSPH14_29550</name>
</gene>
<sequence length="171" mass="18170">MHDSITLTGTIGTEPEHRVISGGVELTTFRLATGGRRFDRQTQQWVDAEANWYTVSAFRRLAVNASRSLSRGDHVVVAGKLKVRSWEAGDRKGIAVDVEADSIGHDLRWVRTTAERPAPRPAGSDAPAAPGTAPETPIPTSAEEASDADGFLPADDWARPLTAEAGSLAGG</sequence>
<name>A0A9W6FSZ0_9MICO</name>
<dbReference type="InterPro" id="IPR000424">
    <property type="entry name" value="Primosome_PriB/ssb"/>
</dbReference>
<evidence type="ECO:0000256" key="2">
    <source>
        <dbReference type="PIRNR" id="PIRNR002070"/>
    </source>
</evidence>
<dbReference type="RefSeq" id="WP_281886339.1">
    <property type="nucleotide sequence ID" value="NZ_BSDP01000001.1"/>
</dbReference>
<evidence type="ECO:0000256" key="3">
    <source>
        <dbReference type="RuleBase" id="RU000524"/>
    </source>
</evidence>
<dbReference type="GO" id="GO:0009295">
    <property type="term" value="C:nucleoid"/>
    <property type="evidence" value="ECO:0007669"/>
    <property type="project" value="TreeGrafter"/>
</dbReference>
<keyword evidence="6" id="KW-1185">Reference proteome</keyword>
<dbReference type="PANTHER" id="PTHR10302:SF0">
    <property type="entry name" value="SINGLE-STRANDED DNA-BINDING PROTEIN, MITOCHONDRIAL"/>
    <property type="match status" value="1"/>
</dbReference>
<dbReference type="AlphaFoldDB" id="A0A9W6FSZ0"/>
<dbReference type="PIRSF" id="PIRSF002070">
    <property type="entry name" value="SSB"/>
    <property type="match status" value="1"/>
</dbReference>